<proteinExistence type="predicted"/>
<dbReference type="EMBL" id="CVQI01000117">
    <property type="protein sequence ID" value="CRJ91146.1"/>
    <property type="molecule type" value="Genomic_DNA"/>
</dbReference>
<dbReference type="Proteomes" id="UP000045706">
    <property type="component" value="Unassembled WGS sequence"/>
</dbReference>
<evidence type="ECO:0000313" key="2">
    <source>
        <dbReference type="EMBL" id="CRK37851.1"/>
    </source>
</evidence>
<name>A0A0G4MU89_VERLO</name>
<dbReference type="EMBL" id="CVQH01025049">
    <property type="protein sequence ID" value="CRK37851.1"/>
    <property type="molecule type" value="Genomic_DNA"/>
</dbReference>
<dbReference type="Proteomes" id="UP000044602">
    <property type="component" value="Unassembled WGS sequence"/>
</dbReference>
<keyword evidence="3" id="KW-1185">Reference proteome</keyword>
<reference evidence="3 4" key="1">
    <citation type="submission" date="2015-05" db="EMBL/GenBank/DDBJ databases">
        <authorList>
            <person name="Fogelqvist Johan"/>
        </authorList>
    </citation>
    <scope>NUCLEOTIDE SEQUENCE [LARGE SCALE GENOMIC DNA]</scope>
    <source>
        <strain evidence="2">VL1</strain>
        <strain evidence="1">VL2</strain>
    </source>
</reference>
<feature type="non-terminal residue" evidence="2">
    <location>
        <position position="1"/>
    </location>
</feature>
<evidence type="ECO:0000313" key="3">
    <source>
        <dbReference type="Proteomes" id="UP000044602"/>
    </source>
</evidence>
<protein>
    <submittedName>
        <fullName evidence="2">Uncharacterized protein</fullName>
    </submittedName>
</protein>
<gene>
    <name evidence="2" type="ORF">BN1708_020392</name>
    <name evidence="1" type="ORF">BN1723_020766</name>
</gene>
<organism evidence="2 3">
    <name type="scientific">Verticillium longisporum</name>
    <name type="common">Verticillium dahliae var. longisporum</name>
    <dbReference type="NCBI Taxonomy" id="100787"/>
    <lineage>
        <taxon>Eukaryota</taxon>
        <taxon>Fungi</taxon>
        <taxon>Dikarya</taxon>
        <taxon>Ascomycota</taxon>
        <taxon>Pezizomycotina</taxon>
        <taxon>Sordariomycetes</taxon>
        <taxon>Hypocreomycetidae</taxon>
        <taxon>Glomerellales</taxon>
        <taxon>Plectosphaerellaceae</taxon>
        <taxon>Verticillium</taxon>
    </lineage>
</organism>
<accession>A0A0G4MU89</accession>
<evidence type="ECO:0000313" key="4">
    <source>
        <dbReference type="Proteomes" id="UP000045706"/>
    </source>
</evidence>
<sequence>GRHQRRREPARQCRDSVPLWSHTLQGWPDKERRARWSGCQQEG</sequence>
<dbReference type="AlphaFoldDB" id="A0A0G4MU89"/>
<evidence type="ECO:0000313" key="1">
    <source>
        <dbReference type="EMBL" id="CRJ91146.1"/>
    </source>
</evidence>